<organism evidence="2 3">
    <name type="scientific">Vigna unguiculata</name>
    <name type="common">Cowpea</name>
    <dbReference type="NCBI Taxonomy" id="3917"/>
    <lineage>
        <taxon>Eukaryota</taxon>
        <taxon>Viridiplantae</taxon>
        <taxon>Streptophyta</taxon>
        <taxon>Embryophyta</taxon>
        <taxon>Tracheophyta</taxon>
        <taxon>Spermatophyta</taxon>
        <taxon>Magnoliopsida</taxon>
        <taxon>eudicotyledons</taxon>
        <taxon>Gunneridae</taxon>
        <taxon>Pentapetalae</taxon>
        <taxon>rosids</taxon>
        <taxon>fabids</taxon>
        <taxon>Fabales</taxon>
        <taxon>Fabaceae</taxon>
        <taxon>Papilionoideae</taxon>
        <taxon>50 kb inversion clade</taxon>
        <taxon>NPAAA clade</taxon>
        <taxon>indigoferoid/millettioid clade</taxon>
        <taxon>Phaseoleae</taxon>
        <taxon>Vigna</taxon>
    </lineage>
</organism>
<protein>
    <submittedName>
        <fullName evidence="2">Uncharacterized protein</fullName>
    </submittedName>
</protein>
<name>A0A4D6M3N7_VIGUN</name>
<dbReference type="Proteomes" id="UP000501690">
    <property type="component" value="Linkage Group LG5"/>
</dbReference>
<proteinExistence type="predicted"/>
<feature type="compositionally biased region" description="Basic and acidic residues" evidence="1">
    <location>
        <begin position="70"/>
        <end position="84"/>
    </location>
</feature>
<accession>A0A4D6M3N7</accession>
<feature type="region of interest" description="Disordered" evidence="1">
    <location>
        <begin position="64"/>
        <end position="107"/>
    </location>
</feature>
<sequence length="107" mass="11754">MTIGRQGHSLGELVARWAKLTDQNCSIRVAGQKCGSPSELHVREARLSENARELEVRCCSCSPGEGWPHSGEEGSPKRVCEKPPRASIAISHKRGNSSRLSKGFWLE</sequence>
<evidence type="ECO:0000313" key="2">
    <source>
        <dbReference type="EMBL" id="QCD94796.1"/>
    </source>
</evidence>
<evidence type="ECO:0000256" key="1">
    <source>
        <dbReference type="SAM" id="MobiDB-lite"/>
    </source>
</evidence>
<evidence type="ECO:0000313" key="3">
    <source>
        <dbReference type="Proteomes" id="UP000501690"/>
    </source>
</evidence>
<dbReference type="AlphaFoldDB" id="A0A4D6M3N7"/>
<gene>
    <name evidence="2" type="ORF">DEO72_LG5g2884</name>
</gene>
<keyword evidence="3" id="KW-1185">Reference proteome</keyword>
<reference evidence="2 3" key="1">
    <citation type="submission" date="2019-04" db="EMBL/GenBank/DDBJ databases">
        <title>An improved genome assembly and genetic linkage map for asparagus bean, Vigna unguiculata ssp. sesquipedialis.</title>
        <authorList>
            <person name="Xia Q."/>
            <person name="Zhang R."/>
            <person name="Dong Y."/>
        </authorList>
    </citation>
    <scope>NUCLEOTIDE SEQUENCE [LARGE SCALE GENOMIC DNA]</scope>
    <source>
        <tissue evidence="2">Leaf</tissue>
    </source>
</reference>
<dbReference type="EMBL" id="CP039349">
    <property type="protein sequence ID" value="QCD94796.1"/>
    <property type="molecule type" value="Genomic_DNA"/>
</dbReference>